<protein>
    <submittedName>
        <fullName evidence="2">NDP-hexose 2,3-dehydratase</fullName>
    </submittedName>
</protein>
<evidence type="ECO:0000259" key="1">
    <source>
        <dbReference type="Pfam" id="PF03559"/>
    </source>
</evidence>
<accession>A0A6G9XQV1</accession>
<dbReference type="RefSeq" id="WP_167462357.1">
    <property type="nucleotide sequence ID" value="NZ_CP046171.1"/>
</dbReference>
<feature type="domain" description="dTDP-4-dehydro-6-deoxy-alpha-D-glucopyranose 2,3-dehydratase" evidence="1">
    <location>
        <begin position="40"/>
        <end position="239"/>
    </location>
</feature>
<dbReference type="GO" id="GO:0016829">
    <property type="term" value="F:lyase activity"/>
    <property type="evidence" value="ECO:0007669"/>
    <property type="project" value="InterPro"/>
</dbReference>
<dbReference type="InterPro" id="IPR005212">
    <property type="entry name" value="EvaA-like"/>
</dbReference>
<sequence>MGNAAQVEQQSVATFDDELAWRFARSAAVTATPLCSVDGFHDWFAACRRADQLVVEQIPFADLVGWQFDDDGNLGHDSGRFFTIEGLDVRTDFGFVEHWQQPIINQPEIGVLGILVKEFDGVLHFLMQAKAEPGNIGGVQLSPTVQATRSNYLRVHQGRAVPYLEHFLDARPEAVLVDVLQSEQGAWFLRKRNRNIVVEATGPVETLPGFCWLTLGVLRELLRQDNTVNMDARTVLSCVPWRIDPARAAAGDEFTRALARGLDPSAAARHGAAEILHWLTDLKARHELRQRLMPLGAVADWRRGADEIAHVTGKYFRVIAARVSAGQREVDSWTQPLLAPVGQGVAVFLATAIDGVLHLLVNAKLEAGVLDVAELAPSVQCQPANHRDLPVHRRPAFLREVLDDELGTVRYSGLQSEEGGRFQHADNRYQIRLLPADFPLTEPPGFRWMTPAQITNLLIHSNYANVQARSLMACLLASW</sequence>
<name>A0A6G9XQV1_NOCBR</name>
<dbReference type="InterPro" id="IPR038153">
    <property type="entry name" value="EvaA-like_sf"/>
</dbReference>
<feature type="domain" description="dTDP-4-dehydro-6-deoxy-alpha-D-glucopyranose 2,3-dehydratase" evidence="1">
    <location>
        <begin position="273"/>
        <end position="475"/>
    </location>
</feature>
<gene>
    <name evidence="2" type="ORF">F5X71_14055</name>
</gene>
<proteinExistence type="predicted"/>
<organism evidence="2 3">
    <name type="scientific">Nocardia brasiliensis</name>
    <dbReference type="NCBI Taxonomy" id="37326"/>
    <lineage>
        <taxon>Bacteria</taxon>
        <taxon>Bacillati</taxon>
        <taxon>Actinomycetota</taxon>
        <taxon>Actinomycetes</taxon>
        <taxon>Mycobacteriales</taxon>
        <taxon>Nocardiaceae</taxon>
        <taxon>Nocardia</taxon>
    </lineage>
</organism>
<evidence type="ECO:0000313" key="3">
    <source>
        <dbReference type="Proteomes" id="UP000501705"/>
    </source>
</evidence>
<dbReference type="Proteomes" id="UP000501705">
    <property type="component" value="Chromosome"/>
</dbReference>
<dbReference type="Pfam" id="PF03559">
    <property type="entry name" value="Hexose_dehydrat"/>
    <property type="match status" value="2"/>
</dbReference>
<dbReference type="Gene3D" id="3.90.79.40">
    <property type="entry name" value="EvaA sugar 2,3-dehydratase subunit"/>
    <property type="match status" value="2"/>
</dbReference>
<evidence type="ECO:0000313" key="2">
    <source>
        <dbReference type="EMBL" id="QIS03289.1"/>
    </source>
</evidence>
<reference evidence="2 3" key="1">
    <citation type="journal article" date="2019" name="ACS Chem. Biol.">
        <title>Identification and Mobilization of a Cryptic Antibiotic Biosynthesis Gene Locus from a Human-Pathogenic Nocardia Isolate.</title>
        <authorList>
            <person name="Herisse M."/>
            <person name="Ishida K."/>
            <person name="Porter J.L."/>
            <person name="Howden B."/>
            <person name="Hertweck C."/>
            <person name="Stinear T.P."/>
            <person name="Pidot S.J."/>
        </authorList>
    </citation>
    <scope>NUCLEOTIDE SEQUENCE [LARGE SCALE GENOMIC DNA]</scope>
    <source>
        <strain evidence="2 3">AUSMDU00024985</strain>
    </source>
</reference>
<dbReference type="EMBL" id="CP046171">
    <property type="protein sequence ID" value="QIS03289.1"/>
    <property type="molecule type" value="Genomic_DNA"/>
</dbReference>
<dbReference type="AlphaFoldDB" id="A0A6G9XQV1"/>